<evidence type="ECO:0000313" key="2">
    <source>
        <dbReference type="Proteomes" id="UP000887566"/>
    </source>
</evidence>
<dbReference type="Proteomes" id="UP000887566">
    <property type="component" value="Unplaced"/>
</dbReference>
<feature type="chain" id="PRO_5038275929" evidence="1">
    <location>
        <begin position="25"/>
        <end position="79"/>
    </location>
</feature>
<keyword evidence="1" id="KW-0732">Signal</keyword>
<sequence>MAAITKFIILGLFSFLFMANICSAGRRFDGKGEMFGDWCNGFPEDNCFLSRPNYQLKQVPCVWCYAREMCMETLDRCVR</sequence>
<protein>
    <submittedName>
        <fullName evidence="3 4">Uncharacterized protein</fullName>
    </submittedName>
</protein>
<accession>A0A914WA30</accession>
<dbReference type="WBParaSite" id="PSAMB.scaffold3649size17436.g22172.t1">
    <property type="protein sequence ID" value="PSAMB.scaffold3649size17436.g22172.t1"/>
    <property type="gene ID" value="PSAMB.scaffold3649size17436.g22172"/>
</dbReference>
<name>A0A914WA30_9BILA</name>
<dbReference type="WBParaSite" id="PSAMB.scaffold1704size28565.g14414.t1">
    <property type="protein sequence ID" value="PSAMB.scaffold1704size28565.g14414.t1"/>
    <property type="gene ID" value="PSAMB.scaffold1704size28565.g14414"/>
</dbReference>
<organism evidence="2 4">
    <name type="scientific">Plectus sambesii</name>
    <dbReference type="NCBI Taxonomy" id="2011161"/>
    <lineage>
        <taxon>Eukaryota</taxon>
        <taxon>Metazoa</taxon>
        <taxon>Ecdysozoa</taxon>
        <taxon>Nematoda</taxon>
        <taxon>Chromadorea</taxon>
        <taxon>Plectida</taxon>
        <taxon>Plectina</taxon>
        <taxon>Plectoidea</taxon>
        <taxon>Plectidae</taxon>
        <taxon>Plectus</taxon>
    </lineage>
</organism>
<evidence type="ECO:0000313" key="3">
    <source>
        <dbReference type="WBParaSite" id="PSAMB.scaffold1704size28565.g14414.t1"/>
    </source>
</evidence>
<reference evidence="3 4" key="1">
    <citation type="submission" date="2022-11" db="UniProtKB">
        <authorList>
            <consortium name="WormBaseParasite"/>
        </authorList>
    </citation>
    <scope>IDENTIFICATION</scope>
</reference>
<proteinExistence type="predicted"/>
<keyword evidence="2" id="KW-1185">Reference proteome</keyword>
<dbReference type="AlphaFoldDB" id="A0A914WA30"/>
<evidence type="ECO:0000313" key="4">
    <source>
        <dbReference type="WBParaSite" id="PSAMB.scaffold3649size17436.g22172.t1"/>
    </source>
</evidence>
<feature type="signal peptide" evidence="1">
    <location>
        <begin position="1"/>
        <end position="24"/>
    </location>
</feature>
<evidence type="ECO:0000256" key="1">
    <source>
        <dbReference type="SAM" id="SignalP"/>
    </source>
</evidence>